<evidence type="ECO:0000313" key="3">
    <source>
        <dbReference type="Proteomes" id="UP000315700"/>
    </source>
</evidence>
<dbReference type="GO" id="GO:0019239">
    <property type="term" value="F:deaminase activity"/>
    <property type="evidence" value="ECO:0007669"/>
    <property type="project" value="TreeGrafter"/>
</dbReference>
<dbReference type="PANTHER" id="PTHR11803">
    <property type="entry name" value="2-IMINOBUTANOATE/2-IMINOPROPANOATE DEAMINASE RIDA"/>
    <property type="match status" value="1"/>
</dbReference>
<gene>
    <name evidence="2" type="ORF">Pan44_16780</name>
</gene>
<evidence type="ECO:0000313" key="2">
    <source>
        <dbReference type="EMBL" id="QDT53655.1"/>
    </source>
</evidence>
<dbReference type="InterPro" id="IPR006175">
    <property type="entry name" value="YjgF/YER057c/UK114"/>
</dbReference>
<dbReference type="InterPro" id="IPR035959">
    <property type="entry name" value="RutC-like_sf"/>
</dbReference>
<reference evidence="2 3" key="1">
    <citation type="submission" date="2019-02" db="EMBL/GenBank/DDBJ databases">
        <title>Deep-cultivation of Planctomycetes and their phenomic and genomic characterization uncovers novel biology.</title>
        <authorList>
            <person name="Wiegand S."/>
            <person name="Jogler M."/>
            <person name="Boedeker C."/>
            <person name="Pinto D."/>
            <person name="Vollmers J."/>
            <person name="Rivas-Marin E."/>
            <person name="Kohn T."/>
            <person name="Peeters S.H."/>
            <person name="Heuer A."/>
            <person name="Rast P."/>
            <person name="Oberbeckmann S."/>
            <person name="Bunk B."/>
            <person name="Jeske O."/>
            <person name="Meyerdierks A."/>
            <person name="Storesund J.E."/>
            <person name="Kallscheuer N."/>
            <person name="Luecker S."/>
            <person name="Lage O.M."/>
            <person name="Pohl T."/>
            <person name="Merkel B.J."/>
            <person name="Hornburger P."/>
            <person name="Mueller R.-W."/>
            <person name="Bruemmer F."/>
            <person name="Labrenz M."/>
            <person name="Spormann A.M."/>
            <person name="Op den Camp H."/>
            <person name="Overmann J."/>
            <person name="Amann R."/>
            <person name="Jetten M.S.M."/>
            <person name="Mascher T."/>
            <person name="Medema M.H."/>
            <person name="Devos D.P."/>
            <person name="Kaster A.-K."/>
            <person name="Ovreas L."/>
            <person name="Rohde M."/>
            <person name="Galperin M.Y."/>
            <person name="Jogler C."/>
        </authorList>
    </citation>
    <scope>NUCLEOTIDE SEQUENCE [LARGE SCALE GENOMIC DNA]</scope>
    <source>
        <strain evidence="2 3">Pan44</strain>
    </source>
</reference>
<dbReference type="GO" id="GO:0005829">
    <property type="term" value="C:cytosol"/>
    <property type="evidence" value="ECO:0007669"/>
    <property type="project" value="TreeGrafter"/>
</dbReference>
<protein>
    <submittedName>
        <fullName evidence="2">Endoribonuclease L-PSP</fullName>
    </submittedName>
</protein>
<organism evidence="2 3">
    <name type="scientific">Caulifigura coniformis</name>
    <dbReference type="NCBI Taxonomy" id="2527983"/>
    <lineage>
        <taxon>Bacteria</taxon>
        <taxon>Pseudomonadati</taxon>
        <taxon>Planctomycetota</taxon>
        <taxon>Planctomycetia</taxon>
        <taxon>Planctomycetales</taxon>
        <taxon>Planctomycetaceae</taxon>
        <taxon>Caulifigura</taxon>
    </lineage>
</organism>
<name>A0A517SC12_9PLAN</name>
<comment type="similarity">
    <text evidence="1">Belongs to the RutC family.</text>
</comment>
<dbReference type="KEGG" id="ccos:Pan44_16780"/>
<sequence length="392" mass="42291">MRRMILACLVLAAADVSGAEFSIRRLAPEASLARSGAVRVDHADLLYSTQFVATGEGPLSAQQQELLDRLAATLQSAGLKFDDIIKLNLYVRNEQDIADITAELSRRFNSSALPAVSWVVTTLPAADARLALDFVAAHNPAQPPLKLPESKAGQRLLSLIPAATRARAFISGQAEKGEGTVADSTKQTMASLFRTLKFLEMKPADVVQVKVFIAPMTQVQDSLGAVQAAFAPGDCPPVVFVEWKSPSLPVEIELVAATSEPQPFGRPVVEYLAPPELKHSPVYSRIARVQSPATIYFSGLYGSQADPDSEAELRDLFAQTKTLAEEAGSDLRHLLKATYYVSSKGSSDQHNKLRPEYYDPARPPAASKAIVTGVGRPGRTITWDMIAVPKGK</sequence>
<dbReference type="SUPFAM" id="SSF55298">
    <property type="entry name" value="YjgF-like"/>
    <property type="match status" value="3"/>
</dbReference>
<dbReference type="InParanoid" id="A0A517SC12"/>
<dbReference type="PANTHER" id="PTHR11803:SF58">
    <property type="entry name" value="PROTEIN HMF1-RELATED"/>
    <property type="match status" value="1"/>
</dbReference>
<dbReference type="RefSeq" id="WP_145029035.1">
    <property type="nucleotide sequence ID" value="NZ_CP036271.1"/>
</dbReference>
<dbReference type="Gene3D" id="3.30.1330.40">
    <property type="entry name" value="RutC-like"/>
    <property type="match status" value="3"/>
</dbReference>
<dbReference type="CDD" id="cd00448">
    <property type="entry name" value="YjgF_YER057c_UK114_family"/>
    <property type="match status" value="1"/>
</dbReference>
<dbReference type="Pfam" id="PF01042">
    <property type="entry name" value="Ribonuc_L-PSP"/>
    <property type="match status" value="2"/>
</dbReference>
<keyword evidence="3" id="KW-1185">Reference proteome</keyword>
<proteinExistence type="inferred from homology"/>
<dbReference type="Proteomes" id="UP000315700">
    <property type="component" value="Chromosome"/>
</dbReference>
<dbReference type="OrthoDB" id="215119at2"/>
<dbReference type="EMBL" id="CP036271">
    <property type="protein sequence ID" value="QDT53655.1"/>
    <property type="molecule type" value="Genomic_DNA"/>
</dbReference>
<dbReference type="AlphaFoldDB" id="A0A517SC12"/>
<accession>A0A517SC12</accession>
<evidence type="ECO:0000256" key="1">
    <source>
        <dbReference type="ARBA" id="ARBA00010552"/>
    </source>
</evidence>